<dbReference type="Gene3D" id="4.10.280.10">
    <property type="entry name" value="Helix-loop-helix DNA-binding domain"/>
    <property type="match status" value="1"/>
</dbReference>
<evidence type="ECO:0000256" key="1">
    <source>
        <dbReference type="ARBA" id="ARBA00004123"/>
    </source>
</evidence>
<reference evidence="9 10" key="1">
    <citation type="submission" date="2023-10" db="EMBL/GenBank/DDBJ databases">
        <title>Chromosome-scale genome assembly provides insights into flower coloration mechanisms of Canna indica.</title>
        <authorList>
            <person name="Li C."/>
        </authorList>
    </citation>
    <scope>NUCLEOTIDE SEQUENCE [LARGE SCALE GENOMIC DNA]</scope>
    <source>
        <tissue evidence="9">Flower</tissue>
    </source>
</reference>
<dbReference type="InterPro" id="IPR045843">
    <property type="entry name" value="IND-like"/>
</dbReference>
<dbReference type="PANTHER" id="PTHR16223">
    <property type="entry name" value="TRANSCRIPTION FACTOR BHLH83-RELATED"/>
    <property type="match status" value="1"/>
</dbReference>
<feature type="region of interest" description="Disordered" evidence="7">
    <location>
        <begin position="69"/>
        <end position="133"/>
    </location>
</feature>
<evidence type="ECO:0000256" key="4">
    <source>
        <dbReference type="ARBA" id="ARBA00023125"/>
    </source>
</evidence>
<dbReference type="SUPFAM" id="SSF47459">
    <property type="entry name" value="HLH, helix-loop-helix DNA-binding domain"/>
    <property type="match status" value="1"/>
</dbReference>
<dbReference type="GO" id="GO:0000981">
    <property type="term" value="F:DNA-binding transcription factor activity, RNA polymerase II-specific"/>
    <property type="evidence" value="ECO:0007669"/>
    <property type="project" value="TreeGrafter"/>
</dbReference>
<dbReference type="PANTHER" id="PTHR16223:SF125">
    <property type="entry name" value="OS08G0506700 PROTEIN"/>
    <property type="match status" value="1"/>
</dbReference>
<evidence type="ECO:0000256" key="6">
    <source>
        <dbReference type="ARBA" id="ARBA00023242"/>
    </source>
</evidence>
<evidence type="ECO:0000256" key="5">
    <source>
        <dbReference type="ARBA" id="ARBA00023163"/>
    </source>
</evidence>
<dbReference type="PROSITE" id="PS50888">
    <property type="entry name" value="BHLH"/>
    <property type="match status" value="1"/>
</dbReference>
<comment type="subcellular location">
    <subcellularLocation>
        <location evidence="1">Nucleus</location>
    </subcellularLocation>
</comment>
<keyword evidence="5" id="KW-0804">Transcription</keyword>
<organism evidence="9 10">
    <name type="scientific">Canna indica</name>
    <name type="common">Indian-shot</name>
    <dbReference type="NCBI Taxonomy" id="4628"/>
    <lineage>
        <taxon>Eukaryota</taxon>
        <taxon>Viridiplantae</taxon>
        <taxon>Streptophyta</taxon>
        <taxon>Embryophyta</taxon>
        <taxon>Tracheophyta</taxon>
        <taxon>Spermatophyta</taxon>
        <taxon>Magnoliopsida</taxon>
        <taxon>Liliopsida</taxon>
        <taxon>Zingiberales</taxon>
        <taxon>Cannaceae</taxon>
        <taxon>Canna</taxon>
    </lineage>
</organism>
<dbReference type="AlphaFoldDB" id="A0AAQ3Q465"/>
<sequence>MYGSPPVPPSKDLNLPYRRHHHQQQQQTSSSLLRYQSAPITLLGEVCEDFIPVRGSSAETDTVFARFLAPDLRDQPRGGAATTGQSSPRFPSSSSPQMPNPSSEMKSVDLGSSSDLVRHDSSPGGLFPHSNVDHNGYGMARGTGGFRNGSDYTMDAANRSKGQIIFLPAMSEITESSLKDGRSYTTGFPVVSPFGNSFPLDSQFSLPKTTLEMEKLLQFHDAVPCKIRAKRGCATHPRSIAERVRRTRISERMKKLQELVPNMDKQTNTADMLDLAVDYIKDLQKQAKALSESRASCSCSASRQKH</sequence>
<dbReference type="GO" id="GO:0046983">
    <property type="term" value="F:protein dimerization activity"/>
    <property type="evidence" value="ECO:0007669"/>
    <property type="project" value="InterPro"/>
</dbReference>
<feature type="region of interest" description="Disordered" evidence="7">
    <location>
        <begin position="1"/>
        <end position="32"/>
    </location>
</feature>
<feature type="compositionally biased region" description="Low complexity" evidence="7">
    <location>
        <begin position="86"/>
        <end position="103"/>
    </location>
</feature>
<dbReference type="Proteomes" id="UP001327560">
    <property type="component" value="Chromosome 1"/>
</dbReference>
<keyword evidence="3" id="KW-0805">Transcription regulation</keyword>
<evidence type="ECO:0000256" key="3">
    <source>
        <dbReference type="ARBA" id="ARBA00023015"/>
    </source>
</evidence>
<dbReference type="Pfam" id="PF00010">
    <property type="entry name" value="HLH"/>
    <property type="match status" value="1"/>
</dbReference>
<keyword evidence="10" id="KW-1185">Reference proteome</keyword>
<protein>
    <recommendedName>
        <fullName evidence="8">BHLH domain-containing protein</fullName>
    </recommendedName>
</protein>
<dbReference type="EMBL" id="CP136890">
    <property type="protein sequence ID" value="WOK95409.1"/>
    <property type="molecule type" value="Genomic_DNA"/>
</dbReference>
<dbReference type="FunFam" id="4.10.280.10:FF:000021">
    <property type="entry name" value="Transcription factor bHLH130 family"/>
    <property type="match status" value="1"/>
</dbReference>
<gene>
    <name evidence="9" type="ORF">Cni_G04116</name>
</gene>
<dbReference type="GO" id="GO:0005634">
    <property type="term" value="C:nucleus"/>
    <property type="evidence" value="ECO:0007669"/>
    <property type="project" value="UniProtKB-SubCell"/>
</dbReference>
<dbReference type="InterPro" id="IPR036638">
    <property type="entry name" value="HLH_DNA-bd_sf"/>
</dbReference>
<evidence type="ECO:0000313" key="10">
    <source>
        <dbReference type="Proteomes" id="UP001327560"/>
    </source>
</evidence>
<keyword evidence="4" id="KW-0238">DNA-binding</keyword>
<keyword evidence="6" id="KW-0539">Nucleus</keyword>
<dbReference type="SMART" id="SM00353">
    <property type="entry name" value="HLH"/>
    <property type="match status" value="1"/>
</dbReference>
<evidence type="ECO:0000256" key="7">
    <source>
        <dbReference type="SAM" id="MobiDB-lite"/>
    </source>
</evidence>
<dbReference type="GO" id="GO:0000978">
    <property type="term" value="F:RNA polymerase II cis-regulatory region sequence-specific DNA binding"/>
    <property type="evidence" value="ECO:0007669"/>
    <property type="project" value="TreeGrafter"/>
</dbReference>
<proteinExistence type="inferred from homology"/>
<comment type="similarity">
    <text evidence="2">Belongs to the bHLH protein family.</text>
</comment>
<name>A0AAQ3Q465_9LILI</name>
<evidence type="ECO:0000256" key="2">
    <source>
        <dbReference type="ARBA" id="ARBA00005510"/>
    </source>
</evidence>
<accession>A0AAQ3Q465</accession>
<dbReference type="InterPro" id="IPR011598">
    <property type="entry name" value="bHLH_dom"/>
</dbReference>
<evidence type="ECO:0000259" key="8">
    <source>
        <dbReference type="PROSITE" id="PS50888"/>
    </source>
</evidence>
<feature type="domain" description="BHLH" evidence="8">
    <location>
        <begin position="233"/>
        <end position="283"/>
    </location>
</feature>
<evidence type="ECO:0000313" key="9">
    <source>
        <dbReference type="EMBL" id="WOK95409.1"/>
    </source>
</evidence>